<organism evidence="4 5">
    <name type="scientific">Noviherbaspirillum suwonense</name>
    <dbReference type="NCBI Taxonomy" id="1224511"/>
    <lineage>
        <taxon>Bacteria</taxon>
        <taxon>Pseudomonadati</taxon>
        <taxon>Pseudomonadota</taxon>
        <taxon>Betaproteobacteria</taxon>
        <taxon>Burkholderiales</taxon>
        <taxon>Oxalobacteraceae</taxon>
        <taxon>Noviherbaspirillum</taxon>
    </lineage>
</organism>
<evidence type="ECO:0000313" key="5">
    <source>
        <dbReference type="Proteomes" id="UP001158049"/>
    </source>
</evidence>
<comment type="caution">
    <text evidence="4">The sequence shown here is derived from an EMBL/GenBank/DDBJ whole genome shotgun (WGS) entry which is preliminary data.</text>
</comment>
<dbReference type="Proteomes" id="UP001158049">
    <property type="component" value="Unassembled WGS sequence"/>
</dbReference>
<dbReference type="NCBIfam" id="TIGR01554">
    <property type="entry name" value="major_cap_HK97"/>
    <property type="match status" value="1"/>
</dbReference>
<dbReference type="Gene3D" id="3.30.2320.10">
    <property type="entry name" value="hypothetical protein PF0899 domain"/>
    <property type="match status" value="1"/>
</dbReference>
<feature type="chain" id="PRO_5046092425" evidence="2">
    <location>
        <begin position="25"/>
        <end position="437"/>
    </location>
</feature>
<dbReference type="EMBL" id="FXUL01000017">
    <property type="protein sequence ID" value="SMP71919.1"/>
    <property type="molecule type" value="Genomic_DNA"/>
</dbReference>
<feature type="domain" description="Phage capsid-like C-terminal" evidence="3">
    <location>
        <begin position="165"/>
        <end position="433"/>
    </location>
</feature>
<dbReference type="RefSeq" id="WP_283443988.1">
    <property type="nucleotide sequence ID" value="NZ_FXUL01000017.1"/>
</dbReference>
<dbReference type="InterPro" id="IPR054612">
    <property type="entry name" value="Phage_capsid-like_C"/>
</dbReference>
<evidence type="ECO:0000256" key="2">
    <source>
        <dbReference type="SAM" id="SignalP"/>
    </source>
</evidence>
<accession>A0ABY1QLU4</accession>
<proteinExistence type="predicted"/>
<evidence type="ECO:0000256" key="1">
    <source>
        <dbReference type="ARBA" id="ARBA00004328"/>
    </source>
</evidence>
<dbReference type="Gene3D" id="3.30.2400.10">
    <property type="entry name" value="Major capsid protein gp5"/>
    <property type="match status" value="1"/>
</dbReference>
<keyword evidence="2" id="KW-0732">Signal</keyword>
<gene>
    <name evidence="4" type="ORF">SAMN06295970_11790</name>
</gene>
<evidence type="ECO:0000259" key="3">
    <source>
        <dbReference type="Pfam" id="PF05065"/>
    </source>
</evidence>
<evidence type="ECO:0000313" key="4">
    <source>
        <dbReference type="EMBL" id="SMP71919.1"/>
    </source>
</evidence>
<dbReference type="Pfam" id="PF05065">
    <property type="entry name" value="Phage_capsid"/>
    <property type="match status" value="1"/>
</dbReference>
<protein>
    <submittedName>
        <fullName evidence="4">Phage major capsid protein, HK97 family</fullName>
    </submittedName>
</protein>
<dbReference type="SUPFAM" id="SSF56563">
    <property type="entry name" value="Major capsid protein gp5"/>
    <property type="match status" value="1"/>
</dbReference>
<dbReference type="InterPro" id="IPR024455">
    <property type="entry name" value="Phage_capsid"/>
</dbReference>
<comment type="subcellular location">
    <subcellularLocation>
        <location evidence="1">Virion</location>
    </subcellularLocation>
</comment>
<sequence length="437" mass="46999">MKFQAKHFSWVMVGLALVSFGAQAAGFDVSGFMTQHADIIGGLALVGFAGEVAVNDPAAIKAALDKISDQVKEKGEEALAEAKKGHDLSQKAKETADELLVKFNGLQAELREVEQKAVSRNAEPPRVKSYGEQIVESEKYKSMMSNGGRGSFSLELKQVTSAAAGALIRPLYETEIVALPQRRFTVRDLLPVVPIATSSVDYPKQTTRTNNAATVAESAAKPYSDYAWSNATAPVRTIAHLAKLTRQAMDDAPRLIGEVDAEMRYGLRLVEEAQLLNGNGTGQNLSGIMTQATAYVAPITIAGATSLDMLRLAMLQAALALYPADGIVLSQQDWARIQLQKTTDGAYLFANPQGTVEARLWGLPVVDTPAMPVDAFLVGAFRFGATLYDRMGIEVLISTENADDFEKNLATMRAEERIALAVKRPGSFIAGDFGLVA</sequence>
<feature type="signal peptide" evidence="2">
    <location>
        <begin position="1"/>
        <end position="24"/>
    </location>
</feature>
<reference evidence="4 5" key="1">
    <citation type="submission" date="2017-05" db="EMBL/GenBank/DDBJ databases">
        <authorList>
            <person name="Varghese N."/>
            <person name="Submissions S."/>
        </authorList>
    </citation>
    <scope>NUCLEOTIDE SEQUENCE [LARGE SCALE GENOMIC DNA]</scope>
    <source>
        <strain evidence="4 5">DSM 26001</strain>
    </source>
</reference>
<keyword evidence="5" id="KW-1185">Reference proteome</keyword>
<name>A0ABY1QLU4_9BURK</name>